<reference evidence="3" key="1">
    <citation type="journal article" date="2019" name="Int. J. Syst. Evol. Microbiol.">
        <title>The Global Catalogue of Microorganisms (GCM) 10K type strain sequencing project: providing services to taxonomists for standard genome sequencing and annotation.</title>
        <authorList>
            <consortium name="The Broad Institute Genomics Platform"/>
            <consortium name="The Broad Institute Genome Sequencing Center for Infectious Disease"/>
            <person name="Wu L."/>
            <person name="Ma J."/>
        </authorList>
    </citation>
    <scope>NUCLEOTIDE SEQUENCE [LARGE SCALE GENOMIC DNA]</scope>
    <source>
        <strain evidence="3">CGMCC 4.1648</strain>
    </source>
</reference>
<evidence type="ECO:0000313" key="2">
    <source>
        <dbReference type="EMBL" id="MFC5024908.1"/>
    </source>
</evidence>
<evidence type="ECO:0008006" key="4">
    <source>
        <dbReference type="Google" id="ProtNLM"/>
    </source>
</evidence>
<evidence type="ECO:0000313" key="3">
    <source>
        <dbReference type="Proteomes" id="UP001595829"/>
    </source>
</evidence>
<dbReference type="Proteomes" id="UP001595829">
    <property type="component" value="Unassembled WGS sequence"/>
</dbReference>
<evidence type="ECO:0000256" key="1">
    <source>
        <dbReference type="SAM" id="MobiDB-lite"/>
    </source>
</evidence>
<dbReference type="EMBL" id="JBHSJD010000017">
    <property type="protein sequence ID" value="MFC5024908.1"/>
    <property type="molecule type" value="Genomic_DNA"/>
</dbReference>
<name>A0ABV9XK67_9ACTN</name>
<accession>A0ABV9XK67</accession>
<protein>
    <recommendedName>
        <fullName evidence="4">Secreted protein</fullName>
    </recommendedName>
</protein>
<sequence length="169" mass="16874">MRHVRAVAVFGIVLVALTGARGSGGGSCGGSHSSSSSSNGSDSGSNGHRDDDTSTSGGSGGSVPGGGSSSNQAMRDIRIDECKLDAAGKNLVARLTIKNDGAIDYKYDATVQFKGDAGASVNTAIARVDDVLVASSGSQTTEATTPYTGTGDGSEYKKCVVISADRSMS</sequence>
<feature type="compositionally biased region" description="Gly residues" evidence="1">
    <location>
        <begin position="57"/>
        <end position="68"/>
    </location>
</feature>
<gene>
    <name evidence="2" type="ORF">ACFPM3_22545</name>
</gene>
<feature type="compositionally biased region" description="Low complexity" evidence="1">
    <location>
        <begin position="30"/>
        <end position="46"/>
    </location>
</feature>
<keyword evidence="3" id="KW-1185">Reference proteome</keyword>
<feature type="region of interest" description="Disordered" evidence="1">
    <location>
        <begin position="22"/>
        <end position="74"/>
    </location>
</feature>
<comment type="caution">
    <text evidence="2">The sequence shown here is derived from an EMBL/GenBank/DDBJ whole genome shotgun (WGS) entry which is preliminary data.</text>
</comment>
<proteinExistence type="predicted"/>
<organism evidence="2 3">
    <name type="scientific">Streptomyces coeruleoprunus</name>
    <dbReference type="NCBI Taxonomy" id="285563"/>
    <lineage>
        <taxon>Bacteria</taxon>
        <taxon>Bacillati</taxon>
        <taxon>Actinomycetota</taxon>
        <taxon>Actinomycetes</taxon>
        <taxon>Kitasatosporales</taxon>
        <taxon>Streptomycetaceae</taxon>
        <taxon>Streptomyces</taxon>
    </lineage>
</organism>
<dbReference type="RefSeq" id="WP_380839805.1">
    <property type="nucleotide sequence ID" value="NZ_JBHMCZ010000003.1"/>
</dbReference>